<dbReference type="EMBL" id="QVQW01000044">
    <property type="protein sequence ID" value="RKU43333.1"/>
    <property type="molecule type" value="Genomic_DNA"/>
</dbReference>
<keyword evidence="2" id="KW-1185">Reference proteome</keyword>
<name>A0A420Y642_9PEZI</name>
<reference evidence="1 2" key="1">
    <citation type="submission" date="2018-08" db="EMBL/GenBank/DDBJ databases">
        <title>Draft genome of the lignicolous fungus Coniochaeta pulveracea.</title>
        <authorList>
            <person name="Borstlap C.J."/>
            <person name="De Witt R.N."/>
            <person name="Botha A."/>
            <person name="Volschenk H."/>
        </authorList>
    </citation>
    <scope>NUCLEOTIDE SEQUENCE [LARGE SCALE GENOMIC DNA]</scope>
    <source>
        <strain evidence="1 2">CAB683</strain>
    </source>
</reference>
<comment type="caution">
    <text evidence="1">The sequence shown here is derived from an EMBL/GenBank/DDBJ whole genome shotgun (WGS) entry which is preliminary data.</text>
</comment>
<dbReference type="AlphaFoldDB" id="A0A420Y642"/>
<protein>
    <submittedName>
        <fullName evidence="1">Uncharacterized protein</fullName>
    </submittedName>
</protein>
<organism evidence="1 2">
    <name type="scientific">Coniochaeta pulveracea</name>
    <dbReference type="NCBI Taxonomy" id="177199"/>
    <lineage>
        <taxon>Eukaryota</taxon>
        <taxon>Fungi</taxon>
        <taxon>Dikarya</taxon>
        <taxon>Ascomycota</taxon>
        <taxon>Pezizomycotina</taxon>
        <taxon>Sordariomycetes</taxon>
        <taxon>Sordariomycetidae</taxon>
        <taxon>Coniochaetales</taxon>
        <taxon>Coniochaetaceae</taxon>
        <taxon>Coniochaeta</taxon>
    </lineage>
</organism>
<gene>
    <name evidence="1" type="ORF">DL546_004184</name>
</gene>
<proteinExistence type="predicted"/>
<dbReference type="Proteomes" id="UP000275385">
    <property type="component" value="Unassembled WGS sequence"/>
</dbReference>
<evidence type="ECO:0000313" key="1">
    <source>
        <dbReference type="EMBL" id="RKU43333.1"/>
    </source>
</evidence>
<accession>A0A420Y642</accession>
<sequence length="72" mass="8079">MLDHVRCLGVSVNGQIRGGLRGPPRSTPRMLGDICAAPFTYLDIFKTYSIFLDIGVIHLLYVFVHWSLESQS</sequence>
<evidence type="ECO:0000313" key="2">
    <source>
        <dbReference type="Proteomes" id="UP000275385"/>
    </source>
</evidence>